<accession>A0A1J1J821</accession>
<dbReference type="AlphaFoldDB" id="A0A1J1J821"/>
<reference evidence="1 2" key="1">
    <citation type="submission" date="2015-04" db="EMBL/GenBank/DDBJ databases">
        <authorList>
            <person name="Syromyatnikov M.Y."/>
            <person name="Popov V.N."/>
        </authorList>
    </citation>
    <scope>NUCLEOTIDE SEQUENCE [LARGE SCALE GENOMIC DNA]</scope>
</reference>
<evidence type="ECO:0000313" key="2">
    <source>
        <dbReference type="Proteomes" id="UP000183832"/>
    </source>
</evidence>
<dbReference type="Gene3D" id="3.40.630.30">
    <property type="match status" value="1"/>
</dbReference>
<sequence length="125" mass="14613">MIIYCDSQSDKLNGKPVMFAWKRPLTVKSQIWHSFEIENKSKNNIDEFIVQDLPREKFCNAVDHMVEHFLTDEPICKTKQIRNDKVALNEVCNLWKNVLEQNLVLVCYKKGSDEIIGLNMLCHMA</sequence>
<proteinExistence type="predicted"/>
<dbReference type="Proteomes" id="UP000183832">
    <property type="component" value="Unassembled WGS sequence"/>
</dbReference>
<dbReference type="EMBL" id="CVRI01000073">
    <property type="protein sequence ID" value="CRL07630.1"/>
    <property type="molecule type" value="Genomic_DNA"/>
</dbReference>
<evidence type="ECO:0000313" key="1">
    <source>
        <dbReference type="EMBL" id="CRL07630.1"/>
    </source>
</evidence>
<keyword evidence="2" id="KW-1185">Reference proteome</keyword>
<organism evidence="1 2">
    <name type="scientific">Clunio marinus</name>
    <dbReference type="NCBI Taxonomy" id="568069"/>
    <lineage>
        <taxon>Eukaryota</taxon>
        <taxon>Metazoa</taxon>
        <taxon>Ecdysozoa</taxon>
        <taxon>Arthropoda</taxon>
        <taxon>Hexapoda</taxon>
        <taxon>Insecta</taxon>
        <taxon>Pterygota</taxon>
        <taxon>Neoptera</taxon>
        <taxon>Endopterygota</taxon>
        <taxon>Diptera</taxon>
        <taxon>Nematocera</taxon>
        <taxon>Chironomoidea</taxon>
        <taxon>Chironomidae</taxon>
        <taxon>Clunio</taxon>
    </lineage>
</organism>
<dbReference type="OrthoDB" id="7782438at2759"/>
<name>A0A1J1J821_9DIPT</name>
<protein>
    <submittedName>
        <fullName evidence="1">CLUMA_CG020594, isoform A</fullName>
    </submittedName>
</protein>
<gene>
    <name evidence="1" type="ORF">CLUMA_CG020594</name>
</gene>